<dbReference type="CDD" id="cd07909">
    <property type="entry name" value="YciF"/>
    <property type="match status" value="1"/>
</dbReference>
<dbReference type="Gene3D" id="1.20.1260.10">
    <property type="match status" value="1"/>
</dbReference>
<dbReference type="Pfam" id="PF05974">
    <property type="entry name" value="DUF892"/>
    <property type="match status" value="1"/>
</dbReference>
<dbReference type="EMBL" id="JAAIKB010000001">
    <property type="protein sequence ID" value="NGM18783.1"/>
    <property type="molecule type" value="Genomic_DNA"/>
</dbReference>
<dbReference type="PANTHER" id="PTHR30565">
    <property type="entry name" value="PROTEIN YCIF"/>
    <property type="match status" value="1"/>
</dbReference>
<evidence type="ECO:0000313" key="2">
    <source>
        <dbReference type="Proteomes" id="UP000475385"/>
    </source>
</evidence>
<dbReference type="PANTHER" id="PTHR30565:SF9">
    <property type="entry name" value="PROTEIN YCIF"/>
    <property type="match status" value="1"/>
</dbReference>
<organism evidence="1 2">
    <name type="scientific">Falsiroseomonas algicola</name>
    <dbReference type="NCBI Taxonomy" id="2716930"/>
    <lineage>
        <taxon>Bacteria</taxon>
        <taxon>Pseudomonadati</taxon>
        <taxon>Pseudomonadota</taxon>
        <taxon>Alphaproteobacteria</taxon>
        <taxon>Acetobacterales</taxon>
        <taxon>Roseomonadaceae</taxon>
        <taxon>Falsiroseomonas</taxon>
    </lineage>
</organism>
<name>A0A6M1LES6_9PROT</name>
<protein>
    <submittedName>
        <fullName evidence="1">Ferritin-like domain-containing protein</fullName>
    </submittedName>
</protein>
<dbReference type="InterPro" id="IPR009078">
    <property type="entry name" value="Ferritin-like_SF"/>
</dbReference>
<comment type="caution">
    <text evidence="1">The sequence shown here is derived from an EMBL/GenBank/DDBJ whole genome shotgun (WGS) entry which is preliminary data.</text>
</comment>
<dbReference type="InterPro" id="IPR012347">
    <property type="entry name" value="Ferritin-like"/>
</dbReference>
<reference evidence="1 2" key="1">
    <citation type="submission" date="2020-03" db="EMBL/GenBank/DDBJ databases">
        <title>Roseomonas stagni sp. nov., isolated from pond water in Japan.</title>
        <authorList>
            <person name="Furuhata K."/>
            <person name="Miyamoto H."/>
            <person name="Goto K."/>
        </authorList>
    </citation>
    <scope>NUCLEOTIDE SEQUENCE [LARGE SCALE GENOMIC DNA]</scope>
    <source>
        <strain evidence="1 2">PeD5</strain>
    </source>
</reference>
<dbReference type="SUPFAM" id="SSF47240">
    <property type="entry name" value="Ferritin-like"/>
    <property type="match status" value="1"/>
</dbReference>
<evidence type="ECO:0000313" key="1">
    <source>
        <dbReference type="EMBL" id="NGM18783.1"/>
    </source>
</evidence>
<keyword evidence="2" id="KW-1185">Reference proteome</keyword>
<dbReference type="InterPro" id="IPR010287">
    <property type="entry name" value="DUF892_YciF-like"/>
</dbReference>
<dbReference type="Proteomes" id="UP000475385">
    <property type="component" value="Unassembled WGS sequence"/>
</dbReference>
<sequence length="163" mass="17700">MAEDFKSLMIEALQDAYSAETQLVEALPQMAEAAHSPTLRQAFEDHLTQTRTHVERLERAAELLDADPEGEECEAMEGLTAEAEEIMDDHDEGPVRDAALIGAAQKVEHYEIATYGTLQAMAKAAGMQEVADLFGQTLAEEKTADEKLTALAEREVNPAALAA</sequence>
<dbReference type="InterPro" id="IPR047114">
    <property type="entry name" value="YciF"/>
</dbReference>
<gene>
    <name evidence="1" type="ORF">G3576_02075</name>
</gene>
<proteinExistence type="predicted"/>
<dbReference type="AlphaFoldDB" id="A0A6M1LES6"/>
<dbReference type="RefSeq" id="WP_164692659.1">
    <property type="nucleotide sequence ID" value="NZ_JAAIKB010000001.1"/>
</dbReference>
<accession>A0A6M1LES6</accession>